<dbReference type="NCBIfam" id="NF041109">
    <property type="entry name" value="VF_TspB_C_term"/>
    <property type="match status" value="1"/>
</dbReference>
<dbReference type="InterPro" id="IPR008708">
    <property type="entry name" value="Neisseria_TspB"/>
</dbReference>
<accession>C6MAH2</accession>
<evidence type="ECO:0000313" key="4">
    <source>
        <dbReference type="Proteomes" id="UP000005365"/>
    </source>
</evidence>
<dbReference type="AlphaFoldDB" id="C6MAH2"/>
<comment type="caution">
    <text evidence="3">The sequence shown here is derived from an EMBL/GenBank/DDBJ whole genome shotgun (WGS) entry which is preliminary data.</text>
</comment>
<evidence type="ECO:0000256" key="2">
    <source>
        <dbReference type="SAM" id="Phobius"/>
    </source>
</evidence>
<evidence type="ECO:0000313" key="3">
    <source>
        <dbReference type="EMBL" id="EET42690.1"/>
    </source>
</evidence>
<keyword evidence="4" id="KW-1185">Reference proteome</keyword>
<evidence type="ECO:0000256" key="1">
    <source>
        <dbReference type="SAM" id="MobiDB-lite"/>
    </source>
</evidence>
<organism evidence="3 4">
    <name type="scientific">Neisseria sicca ATCC 29256</name>
    <dbReference type="NCBI Taxonomy" id="547045"/>
    <lineage>
        <taxon>Bacteria</taxon>
        <taxon>Pseudomonadati</taxon>
        <taxon>Pseudomonadota</taxon>
        <taxon>Betaproteobacteria</taxon>
        <taxon>Neisseriales</taxon>
        <taxon>Neisseriaceae</taxon>
        <taxon>Neisseria</taxon>
    </lineage>
</organism>
<keyword evidence="2" id="KW-0472">Membrane</keyword>
<keyword evidence="2" id="KW-0812">Transmembrane</keyword>
<gene>
    <name evidence="3" type="ORF">NEISICOT_03554</name>
</gene>
<reference evidence="3" key="1">
    <citation type="submission" date="2009-07" db="EMBL/GenBank/DDBJ databases">
        <authorList>
            <person name="Weinstock G."/>
            <person name="Sodergren E."/>
            <person name="Clifton S."/>
            <person name="Fulton L."/>
            <person name="Fulton B."/>
            <person name="Courtney L."/>
            <person name="Fronick C."/>
            <person name="Harrison M."/>
            <person name="Strong C."/>
            <person name="Farmer C."/>
            <person name="Delahaunty K."/>
            <person name="Markovic C."/>
            <person name="Hall O."/>
            <person name="Minx P."/>
            <person name="Tomlinson C."/>
            <person name="Mitreva M."/>
            <person name="Nelson J."/>
            <person name="Hou S."/>
            <person name="Wollam A."/>
            <person name="Pepin K.H."/>
            <person name="Johnson M."/>
            <person name="Bhonagiri V."/>
            <person name="Nash W.E."/>
            <person name="Warren W."/>
            <person name="Chinwalla A."/>
            <person name="Mardis E.R."/>
            <person name="Wilson R.K."/>
        </authorList>
    </citation>
    <scope>NUCLEOTIDE SEQUENCE [LARGE SCALE GENOMIC DNA]</scope>
    <source>
        <strain evidence="3">ATCC 29256</strain>
    </source>
</reference>
<sequence length="137" mass="14294">MEGNGKKSDSSSGESNGSKKADSDGNSGGNADGNGDGSGGEQYGLPDVPDVPDGGGEPDWNGIKSDGNFGTFSPSSAFAIGGQCPQDILLDFGQFGRHSFSWSPICEAAQRLRYVFITLAYFMAAMMVYKTVNSMRG</sequence>
<feature type="region of interest" description="Disordered" evidence="1">
    <location>
        <begin position="1"/>
        <end position="68"/>
    </location>
</feature>
<name>C6MAH2_NEISI</name>
<feature type="compositionally biased region" description="Gly residues" evidence="1">
    <location>
        <begin position="26"/>
        <end position="42"/>
    </location>
</feature>
<dbReference type="EMBL" id="ACKO02000040">
    <property type="protein sequence ID" value="EET42690.1"/>
    <property type="molecule type" value="Genomic_DNA"/>
</dbReference>
<dbReference type="Pfam" id="PF05616">
    <property type="entry name" value="Neisseria_TspB"/>
    <property type="match status" value="1"/>
</dbReference>
<keyword evidence="2" id="KW-1133">Transmembrane helix</keyword>
<feature type="transmembrane region" description="Helical" evidence="2">
    <location>
        <begin position="114"/>
        <end position="132"/>
    </location>
</feature>
<dbReference type="Proteomes" id="UP000005365">
    <property type="component" value="Unassembled WGS sequence"/>
</dbReference>
<protein>
    <submittedName>
        <fullName evidence="3">Uncharacterized protein</fullName>
    </submittedName>
</protein>
<proteinExistence type="predicted"/>